<accession>A0A0F9GAH3</accession>
<sequence length="751" mass="83991">LAPVVTALENFAKAAERRGLGPMYTQGYVPAHNAMLQVQRELSDVVRDGLGGLTFKDKLQQISGSLVRVNRKRYPTITGHVEAITKEEIAKAGGLMTRAMTENELRIAKYIEGAGLGNDIPRLMSMSRLIDASMSDKLPKVIERMRKIELSPEAQELLTLFESLPKVGTREEAMAMLDLSEAERQVIKIIKGSGAADKGKFSIYAVSRYASAPSLKKGFKDGRAQFAFENGMTKKELDVSKLVSETLEAGFTDSGIDAKRHLSGYWPHLRKWVQQGFVPDEDILPPDVLEWVSTRFRSGELNVYETDPLATVYRHLRGLYMKRHFDPVMGDINKVLRGTGDEQVKRVMSEYMLELMGRPHASFTKLQASMEKFFETLIGKKIPERLASDIISGLSAVVSASVIPFRAALIARNFFESALKVSPRTGVSHYFRGLQYVVSQDTRREAFNMAMKAGAIRPGTQKIRSLHAADELFGPTAPIAVHKYLRIFDKGFEWYQGADDWGRAIAYHAQRFRIMDNVDDYAKGRITISQFKDKAKINTFDPLDAKIAEDFIVNKEYEKAADHLGQVLSRESMTRYGYADHPVGWNSVQGRLFGQFGTWPVQYKDYLVQGFTRGSMKDRAEFGMIHAGVSGGIIAAGASIGVNLHNWTGLQFYTGGPFTDLSIDVMKSIKGSDLEKRLARRNLYSNVPILGWMETGNPRSVFLPGSYLLGDLDNARKSLESGEIFDAMMGGVGVRVMRPDEKSPLDFIYRF</sequence>
<reference evidence="1" key="1">
    <citation type="journal article" date="2015" name="Nature">
        <title>Complex archaea that bridge the gap between prokaryotes and eukaryotes.</title>
        <authorList>
            <person name="Spang A."/>
            <person name="Saw J.H."/>
            <person name="Jorgensen S.L."/>
            <person name="Zaremba-Niedzwiedzka K."/>
            <person name="Martijn J."/>
            <person name="Lind A.E."/>
            <person name="van Eijk R."/>
            <person name="Schleper C."/>
            <person name="Guy L."/>
            <person name="Ettema T.J."/>
        </authorList>
    </citation>
    <scope>NUCLEOTIDE SEQUENCE</scope>
</reference>
<evidence type="ECO:0008006" key="2">
    <source>
        <dbReference type="Google" id="ProtNLM"/>
    </source>
</evidence>
<organism evidence="1">
    <name type="scientific">marine sediment metagenome</name>
    <dbReference type="NCBI Taxonomy" id="412755"/>
    <lineage>
        <taxon>unclassified sequences</taxon>
        <taxon>metagenomes</taxon>
        <taxon>ecological metagenomes</taxon>
    </lineage>
</organism>
<evidence type="ECO:0000313" key="1">
    <source>
        <dbReference type="EMBL" id="KKL87461.1"/>
    </source>
</evidence>
<dbReference type="EMBL" id="LAZR01020829">
    <property type="protein sequence ID" value="KKL87461.1"/>
    <property type="molecule type" value="Genomic_DNA"/>
</dbReference>
<proteinExistence type="predicted"/>
<comment type="caution">
    <text evidence="1">The sequence shown here is derived from an EMBL/GenBank/DDBJ whole genome shotgun (WGS) entry which is preliminary data.</text>
</comment>
<protein>
    <recommendedName>
        <fullName evidence="2">Large polyvalent protein associated domain-containing protein</fullName>
    </recommendedName>
</protein>
<dbReference type="AlphaFoldDB" id="A0A0F9GAH3"/>
<name>A0A0F9GAH3_9ZZZZ</name>
<feature type="non-terminal residue" evidence="1">
    <location>
        <position position="1"/>
    </location>
</feature>
<gene>
    <name evidence="1" type="ORF">LCGC14_1934480</name>
</gene>